<evidence type="ECO:0000313" key="6">
    <source>
        <dbReference type="Proteomes" id="UP000434957"/>
    </source>
</evidence>
<dbReference type="Gene3D" id="2.60.40.10">
    <property type="entry name" value="Immunoglobulins"/>
    <property type="match status" value="1"/>
</dbReference>
<proteinExistence type="predicted"/>
<evidence type="ECO:0000259" key="1">
    <source>
        <dbReference type="PROSITE" id="PS50853"/>
    </source>
</evidence>
<gene>
    <name evidence="3" type="ORF">PR001_g4022</name>
    <name evidence="2" type="ORF">PR002_g3961</name>
    <name evidence="4" type="ORF">PR003_g1663</name>
</gene>
<accession>A0A6A3NMY9</accession>
<dbReference type="InterPro" id="IPR013783">
    <property type="entry name" value="Ig-like_fold"/>
</dbReference>
<feature type="domain" description="Fibronectin type-III" evidence="1">
    <location>
        <begin position="264"/>
        <end position="367"/>
    </location>
</feature>
<dbReference type="InterPro" id="IPR005135">
    <property type="entry name" value="Endo/exonuclease/phosphatase"/>
</dbReference>
<name>A0A6A3NMY9_9STRA</name>
<evidence type="ECO:0000313" key="2">
    <source>
        <dbReference type="EMBL" id="KAE9042354.1"/>
    </source>
</evidence>
<evidence type="ECO:0000313" key="4">
    <source>
        <dbReference type="EMBL" id="KAE9357719.1"/>
    </source>
</evidence>
<dbReference type="AlphaFoldDB" id="A0A6A3NMY9"/>
<dbReference type="InterPro" id="IPR036691">
    <property type="entry name" value="Endo/exonu/phosph_ase_sf"/>
</dbReference>
<dbReference type="Proteomes" id="UP000435112">
    <property type="component" value="Unassembled WGS sequence"/>
</dbReference>
<evidence type="ECO:0000313" key="7">
    <source>
        <dbReference type="Proteomes" id="UP000435112"/>
    </source>
</evidence>
<dbReference type="OrthoDB" id="428734at2759"/>
<dbReference type="EMBL" id="QXFT01000047">
    <property type="protein sequence ID" value="KAE9357719.1"/>
    <property type="molecule type" value="Genomic_DNA"/>
</dbReference>
<dbReference type="CDD" id="cd00063">
    <property type="entry name" value="FN3"/>
    <property type="match status" value="1"/>
</dbReference>
<dbReference type="InterPro" id="IPR036116">
    <property type="entry name" value="FN3_sf"/>
</dbReference>
<dbReference type="SMART" id="SM00060">
    <property type="entry name" value="FN3"/>
    <property type="match status" value="1"/>
</dbReference>
<dbReference type="Proteomes" id="UP000429607">
    <property type="component" value="Unassembled WGS sequence"/>
</dbReference>
<dbReference type="EMBL" id="QXFU01000149">
    <property type="protein sequence ID" value="KAE9042354.1"/>
    <property type="molecule type" value="Genomic_DNA"/>
</dbReference>
<dbReference type="Proteomes" id="UP000434957">
    <property type="component" value="Unassembled WGS sequence"/>
</dbReference>
<dbReference type="SUPFAM" id="SSF56219">
    <property type="entry name" value="DNase I-like"/>
    <property type="match status" value="1"/>
</dbReference>
<reference evidence="5 7" key="1">
    <citation type="submission" date="2018-09" db="EMBL/GenBank/DDBJ databases">
        <title>Genomic investigation of the strawberry pathogen Phytophthora fragariae indicates pathogenicity is determined by transcriptional variation in three key races.</title>
        <authorList>
            <person name="Adams T.M."/>
            <person name="Armitage A.D."/>
            <person name="Sobczyk M.K."/>
            <person name="Bates H.J."/>
            <person name="Dunwell J.M."/>
            <person name="Nellist C.F."/>
            <person name="Harrison R.J."/>
        </authorList>
    </citation>
    <scope>NUCLEOTIDE SEQUENCE [LARGE SCALE GENOMIC DNA]</scope>
    <source>
        <strain evidence="3 5">SCRP249</strain>
        <strain evidence="2 7">SCRP324</strain>
        <strain evidence="4 6">SCRP333</strain>
    </source>
</reference>
<dbReference type="InterPro" id="IPR003961">
    <property type="entry name" value="FN3_dom"/>
</dbReference>
<keyword evidence="6" id="KW-1185">Reference proteome</keyword>
<sequence>MATSHLCCQDMEEESPFRAFVPAKQDLAELGELADLEKVSVLTYNVLSQMGARRMQRGGKCCVSAALLNIRQRRDRLLREILSYDADIMCLQEVDEYDDWWAVELATAGYDSIYATSAAPNSAAVAKEIDEGLVTAFRKSTFQLFRSSEVHLNDLCANINDPNLAVRAKQDKLALLVCLQPWETSALPCALCVVNTQLAAGATPEMERVRVLQTEYLCRQTAVFNADFQLPIVLAGTFNATPSSDVYHTILTGRRRPVDEAPAAPSRLVVDEPTASSLTINWQPPPPTASSLSPSIPILEYKVSVKNCASKTSGFLYELSVPDGAAKSFVVTSLSANMTYQFRVMARNEHGWGHWSQPSAPENTLEHAAYKRRAPSTADSDEKPLFLAPDVPPDVKAYGISFGSGRTPRYASDTKQTKPIVNVDVCPRPLLSAIDRSVGGSEQRAEAKRYATLQPRADRDSLIVHSEMMESAYGAYAEYTSEPELTFSSKSFQGTIDYIFHSTGQLTPFQLLQLPTLEELEAVGQDDREPVGVEDVEWVKHRPQDWHDSVAEDAKETDRYATTRYMGTWCAPILPNIFGRTSSWLPNAHCPSDHLPLACVFAVRKQNLAVMWN</sequence>
<dbReference type="PANTHER" id="PTHR12121:SF34">
    <property type="entry name" value="PROTEIN ANGEL"/>
    <property type="match status" value="1"/>
</dbReference>
<dbReference type="PANTHER" id="PTHR12121">
    <property type="entry name" value="CARBON CATABOLITE REPRESSOR PROTEIN 4"/>
    <property type="match status" value="1"/>
</dbReference>
<dbReference type="Pfam" id="PF00041">
    <property type="entry name" value="fn3"/>
    <property type="match status" value="1"/>
</dbReference>
<comment type="caution">
    <text evidence="2">The sequence shown here is derived from an EMBL/GenBank/DDBJ whole genome shotgun (WGS) entry which is preliminary data.</text>
</comment>
<dbReference type="EMBL" id="QXFV01000157">
    <property type="protein sequence ID" value="KAE9047877.1"/>
    <property type="molecule type" value="Genomic_DNA"/>
</dbReference>
<dbReference type="Gene3D" id="3.60.10.10">
    <property type="entry name" value="Endonuclease/exonuclease/phosphatase"/>
    <property type="match status" value="2"/>
</dbReference>
<dbReference type="Pfam" id="PF03372">
    <property type="entry name" value="Exo_endo_phos"/>
    <property type="match status" value="1"/>
</dbReference>
<dbReference type="SUPFAM" id="SSF49265">
    <property type="entry name" value="Fibronectin type III"/>
    <property type="match status" value="1"/>
</dbReference>
<evidence type="ECO:0000313" key="3">
    <source>
        <dbReference type="EMBL" id="KAE9047877.1"/>
    </source>
</evidence>
<dbReference type="FunFam" id="3.60.10.10:FF:000290">
    <property type="entry name" value="Predicted protein"/>
    <property type="match status" value="1"/>
</dbReference>
<dbReference type="PROSITE" id="PS50853">
    <property type="entry name" value="FN3"/>
    <property type="match status" value="1"/>
</dbReference>
<organism evidence="2 7">
    <name type="scientific">Phytophthora rubi</name>
    <dbReference type="NCBI Taxonomy" id="129364"/>
    <lineage>
        <taxon>Eukaryota</taxon>
        <taxon>Sar</taxon>
        <taxon>Stramenopiles</taxon>
        <taxon>Oomycota</taxon>
        <taxon>Peronosporomycetes</taxon>
        <taxon>Peronosporales</taxon>
        <taxon>Peronosporaceae</taxon>
        <taxon>Phytophthora</taxon>
    </lineage>
</organism>
<dbReference type="GO" id="GO:0000175">
    <property type="term" value="F:3'-5'-RNA exonuclease activity"/>
    <property type="evidence" value="ECO:0007669"/>
    <property type="project" value="TreeGrafter"/>
</dbReference>
<protein>
    <recommendedName>
        <fullName evidence="1">Fibronectin type-III domain-containing protein</fullName>
    </recommendedName>
</protein>
<evidence type="ECO:0000313" key="5">
    <source>
        <dbReference type="Proteomes" id="UP000429607"/>
    </source>
</evidence>
<dbReference type="InterPro" id="IPR050410">
    <property type="entry name" value="CCR4/nocturin_mRNA_transcr"/>
</dbReference>